<sequence length="60" mass="6690">METNTRLVCGSCEGRMTLIADDLQDKLDCAVQVGILRVSQDRYTTHKVEKQFSLGEGSEL</sequence>
<protein>
    <submittedName>
        <fullName evidence="1">Uncharacterized protein</fullName>
    </submittedName>
</protein>
<gene>
    <name evidence="1" type="ORF">TPAB3V08_LOCUS15027</name>
</gene>
<name>A0ABN7PQ35_TIMPD</name>
<evidence type="ECO:0000313" key="1">
    <source>
        <dbReference type="EMBL" id="CAG2068084.1"/>
    </source>
</evidence>
<feature type="non-terminal residue" evidence="1">
    <location>
        <position position="60"/>
    </location>
</feature>
<reference evidence="1" key="1">
    <citation type="submission" date="2021-03" db="EMBL/GenBank/DDBJ databases">
        <authorList>
            <person name="Tran Van P."/>
        </authorList>
    </citation>
    <scope>NUCLEOTIDE SEQUENCE</scope>
</reference>
<keyword evidence="2" id="KW-1185">Reference proteome</keyword>
<dbReference type="Proteomes" id="UP001153148">
    <property type="component" value="Unassembled WGS sequence"/>
</dbReference>
<organism evidence="1 2">
    <name type="scientific">Timema podura</name>
    <name type="common">Walking stick</name>
    <dbReference type="NCBI Taxonomy" id="61482"/>
    <lineage>
        <taxon>Eukaryota</taxon>
        <taxon>Metazoa</taxon>
        <taxon>Ecdysozoa</taxon>
        <taxon>Arthropoda</taxon>
        <taxon>Hexapoda</taxon>
        <taxon>Insecta</taxon>
        <taxon>Pterygota</taxon>
        <taxon>Neoptera</taxon>
        <taxon>Polyneoptera</taxon>
        <taxon>Phasmatodea</taxon>
        <taxon>Timematodea</taxon>
        <taxon>Timematoidea</taxon>
        <taxon>Timematidae</taxon>
        <taxon>Timema</taxon>
    </lineage>
</organism>
<accession>A0ABN7PQ35</accession>
<comment type="caution">
    <text evidence="1">The sequence shown here is derived from an EMBL/GenBank/DDBJ whole genome shotgun (WGS) entry which is preliminary data.</text>
</comment>
<proteinExistence type="predicted"/>
<evidence type="ECO:0000313" key="2">
    <source>
        <dbReference type="Proteomes" id="UP001153148"/>
    </source>
</evidence>
<dbReference type="EMBL" id="CAJPIN010081323">
    <property type="protein sequence ID" value="CAG2068084.1"/>
    <property type="molecule type" value="Genomic_DNA"/>
</dbReference>